<protein>
    <recommendedName>
        <fullName evidence="3">YSIRK Gram-positive signal peptide domain-containing protein</fullName>
    </recommendedName>
</protein>
<feature type="region of interest" description="Disordered" evidence="2">
    <location>
        <begin position="40"/>
        <end position="68"/>
    </location>
</feature>
<sequence>MNIQNSTGKRNTYGIRKLKTGVGSILLGSLLITGFSQTAEGAEVTEDTAAADETAEQTEELPAEETPC</sequence>
<accession>A0ABS4HN82</accession>
<keyword evidence="5" id="KW-1185">Reference proteome</keyword>
<name>A0ABS4HN82_9STAP</name>
<dbReference type="InterPro" id="IPR005877">
    <property type="entry name" value="YSIRK_signal_dom"/>
</dbReference>
<proteinExistence type="predicted"/>
<dbReference type="RefSeq" id="WP_186089509.1">
    <property type="nucleotide sequence ID" value="NZ_BMCN01000002.1"/>
</dbReference>
<organism evidence="4 5">
    <name type="scientific">Jeotgalicoccus aerolatus</name>
    <dbReference type="NCBI Taxonomy" id="709510"/>
    <lineage>
        <taxon>Bacteria</taxon>
        <taxon>Bacillati</taxon>
        <taxon>Bacillota</taxon>
        <taxon>Bacilli</taxon>
        <taxon>Bacillales</taxon>
        <taxon>Staphylococcaceae</taxon>
        <taxon>Jeotgalicoccus</taxon>
    </lineage>
</organism>
<reference evidence="4 5" key="1">
    <citation type="submission" date="2021-03" db="EMBL/GenBank/DDBJ databases">
        <title>Genomic Encyclopedia of Type Strains, Phase IV (KMG-IV): sequencing the most valuable type-strain genomes for metagenomic binning, comparative biology and taxonomic classification.</title>
        <authorList>
            <person name="Goeker M."/>
        </authorList>
    </citation>
    <scope>NUCLEOTIDE SEQUENCE [LARGE SCALE GENOMIC DNA]</scope>
    <source>
        <strain evidence="4 5">DSM 22420</strain>
    </source>
</reference>
<evidence type="ECO:0000256" key="1">
    <source>
        <dbReference type="ARBA" id="ARBA00022729"/>
    </source>
</evidence>
<evidence type="ECO:0000313" key="4">
    <source>
        <dbReference type="EMBL" id="MBP1952273.1"/>
    </source>
</evidence>
<evidence type="ECO:0000259" key="3">
    <source>
        <dbReference type="Pfam" id="PF04650"/>
    </source>
</evidence>
<gene>
    <name evidence="4" type="ORF">J2Z27_001321</name>
</gene>
<dbReference type="Pfam" id="PF04650">
    <property type="entry name" value="YSIRK_signal"/>
    <property type="match status" value="1"/>
</dbReference>
<evidence type="ECO:0000256" key="2">
    <source>
        <dbReference type="SAM" id="MobiDB-lite"/>
    </source>
</evidence>
<evidence type="ECO:0000313" key="5">
    <source>
        <dbReference type="Proteomes" id="UP001519348"/>
    </source>
</evidence>
<feature type="compositionally biased region" description="Acidic residues" evidence="2">
    <location>
        <begin position="43"/>
        <end position="68"/>
    </location>
</feature>
<dbReference type="Proteomes" id="UP001519348">
    <property type="component" value="Unassembled WGS sequence"/>
</dbReference>
<dbReference type="EMBL" id="JAGGKN010000004">
    <property type="protein sequence ID" value="MBP1952273.1"/>
    <property type="molecule type" value="Genomic_DNA"/>
</dbReference>
<dbReference type="NCBIfam" id="TIGR01168">
    <property type="entry name" value="YSIRK_signal"/>
    <property type="match status" value="1"/>
</dbReference>
<keyword evidence="1" id="KW-0732">Signal</keyword>
<comment type="caution">
    <text evidence="4">The sequence shown here is derived from an EMBL/GenBank/DDBJ whole genome shotgun (WGS) entry which is preliminary data.</text>
</comment>
<feature type="domain" description="YSIRK Gram-positive signal peptide" evidence="3">
    <location>
        <begin position="9"/>
        <end position="32"/>
    </location>
</feature>